<reference evidence="2 3" key="1">
    <citation type="submission" date="2019-06" db="EMBL/GenBank/DDBJ databases">
        <authorList>
            <person name="Yang Y."/>
        </authorList>
    </citation>
    <scope>NUCLEOTIDE SEQUENCE [LARGE SCALE GENOMIC DNA]</scope>
    <source>
        <strain evidence="2 3">BIT-26</strain>
    </source>
</reference>
<keyword evidence="3" id="KW-1185">Reference proteome</keyword>
<sequence length="96" mass="10481">MKYIVLPFLLLFSSLASASSSGTVFISGVIGGGGICDLSLELQTLRSICFRGGRLETLSMPVVDFAQQQQLEPLDKADLNWLDKQQSKAVLVISYR</sequence>
<proteinExistence type="predicted"/>
<feature type="chain" id="PRO_5021298329" description="Type 1 fimbrial protein" evidence="1">
    <location>
        <begin position="19"/>
        <end position="96"/>
    </location>
</feature>
<keyword evidence="1" id="KW-0732">Signal</keyword>
<gene>
    <name evidence="2" type="ORF">FKM52_08520</name>
</gene>
<accession>A0A506VA18</accession>
<evidence type="ECO:0000313" key="3">
    <source>
        <dbReference type="Proteomes" id="UP000319523"/>
    </source>
</evidence>
<evidence type="ECO:0000256" key="1">
    <source>
        <dbReference type="SAM" id="SignalP"/>
    </source>
</evidence>
<comment type="caution">
    <text evidence="2">The sequence shown here is derived from an EMBL/GenBank/DDBJ whole genome shotgun (WGS) entry which is preliminary data.</text>
</comment>
<feature type="signal peptide" evidence="1">
    <location>
        <begin position="1"/>
        <end position="18"/>
    </location>
</feature>
<name>A0A506VA18_9GAMM</name>
<dbReference type="Proteomes" id="UP000319523">
    <property type="component" value="Unassembled WGS sequence"/>
</dbReference>
<evidence type="ECO:0008006" key="4">
    <source>
        <dbReference type="Google" id="ProtNLM"/>
    </source>
</evidence>
<dbReference type="RefSeq" id="WP_141175775.1">
    <property type="nucleotide sequence ID" value="NZ_JBHUFX010000011.1"/>
</dbReference>
<evidence type="ECO:0000313" key="2">
    <source>
        <dbReference type="EMBL" id="TPW42804.1"/>
    </source>
</evidence>
<organism evidence="2 3">
    <name type="scientific">Mixta tenebrionis</name>
    <dbReference type="NCBI Taxonomy" id="2562439"/>
    <lineage>
        <taxon>Bacteria</taxon>
        <taxon>Pseudomonadati</taxon>
        <taxon>Pseudomonadota</taxon>
        <taxon>Gammaproteobacteria</taxon>
        <taxon>Enterobacterales</taxon>
        <taxon>Erwiniaceae</taxon>
        <taxon>Mixta</taxon>
    </lineage>
</organism>
<dbReference type="AlphaFoldDB" id="A0A506VA18"/>
<protein>
    <recommendedName>
        <fullName evidence="4">Type 1 fimbrial protein</fullName>
    </recommendedName>
</protein>
<dbReference type="EMBL" id="VHQI01000004">
    <property type="protein sequence ID" value="TPW42804.1"/>
    <property type="molecule type" value="Genomic_DNA"/>
</dbReference>
<dbReference type="OrthoDB" id="9978067at2"/>